<dbReference type="Proteomes" id="UP000239833">
    <property type="component" value="Chromosome"/>
</dbReference>
<proteinExistence type="predicted"/>
<organism evidence="3 4">
    <name type="scientific">Paenibacillus larvae subsp. larvae</name>
    <dbReference type="NCBI Taxonomy" id="147375"/>
    <lineage>
        <taxon>Bacteria</taxon>
        <taxon>Bacillati</taxon>
        <taxon>Bacillota</taxon>
        <taxon>Bacilli</taxon>
        <taxon>Bacillales</taxon>
        <taxon>Paenibacillaceae</taxon>
        <taxon>Paenibacillus</taxon>
    </lineage>
</organism>
<evidence type="ECO:0000256" key="2">
    <source>
        <dbReference type="SAM" id="Phobius"/>
    </source>
</evidence>
<evidence type="ECO:0000313" key="4">
    <source>
        <dbReference type="Proteomes" id="UP000239833"/>
    </source>
</evidence>
<sequence>MLLKLRLISLVGIALLAMSIFHDRLRISNTIGTILGAIGVVLLILSEVLVRKEKK</sequence>
<keyword evidence="2" id="KW-0472">Membrane</keyword>
<keyword evidence="2" id="KW-1133">Transmembrane helix</keyword>
<name>A0A2L1U6V4_9BACL</name>
<accession>A0A2L1U6V4</accession>
<reference evidence="4" key="1">
    <citation type="submission" date="2017-02" db="EMBL/GenBank/DDBJ databases">
        <title>Delineation of Paenibacillus larvae strains originating from foulbrood outbreaks.</title>
        <authorList>
            <person name="Beims H."/>
            <person name="Bunk B."/>
            <person name="Sproeer C."/>
            <person name="Mohr K.I."/>
            <person name="Pradella S."/>
            <person name="Guenther G."/>
            <person name="Rohde M."/>
            <person name="von der Ohe W."/>
            <person name="Steinert M."/>
        </authorList>
    </citation>
    <scope>NUCLEOTIDE SEQUENCE [LARGE SCALE GENOMIC DNA]</scope>
    <source>
        <strain evidence="4">Eric_III</strain>
    </source>
</reference>
<feature type="transmembrane region" description="Helical" evidence="2">
    <location>
        <begin position="7"/>
        <end position="25"/>
    </location>
</feature>
<dbReference type="InterPro" id="IPR037185">
    <property type="entry name" value="EmrE-like"/>
</dbReference>
<dbReference type="AlphaFoldDB" id="A0A2L1U6V4"/>
<feature type="transmembrane region" description="Helical" evidence="2">
    <location>
        <begin position="31"/>
        <end position="50"/>
    </location>
</feature>
<comment type="subcellular location">
    <subcellularLocation>
        <location evidence="1">Endomembrane system</location>
        <topology evidence="1">Multi-pass membrane protein</topology>
    </subcellularLocation>
</comment>
<evidence type="ECO:0000313" key="3">
    <source>
        <dbReference type="EMBL" id="AVF28651.1"/>
    </source>
</evidence>
<keyword evidence="2" id="KW-0812">Transmembrane</keyword>
<dbReference type="RefSeq" id="WP_155121063.1">
    <property type="nucleotide sequence ID" value="NZ_CP019655.1"/>
</dbReference>
<dbReference type="SUPFAM" id="SSF103481">
    <property type="entry name" value="Multidrug resistance efflux transporter EmrE"/>
    <property type="match status" value="1"/>
</dbReference>
<evidence type="ECO:0000256" key="1">
    <source>
        <dbReference type="ARBA" id="ARBA00004127"/>
    </source>
</evidence>
<dbReference type="GeneID" id="64221301"/>
<protein>
    <submittedName>
        <fullName evidence="3">Uncharacterized protein</fullName>
    </submittedName>
</protein>
<gene>
    <name evidence="3" type="ORF">ERICIII_04642</name>
</gene>
<dbReference type="EMBL" id="CP019655">
    <property type="protein sequence ID" value="AVF28651.1"/>
    <property type="molecule type" value="Genomic_DNA"/>
</dbReference>